<dbReference type="GO" id="GO:0050277">
    <property type="term" value="F:sedoheptulokinase activity"/>
    <property type="evidence" value="ECO:0007669"/>
    <property type="project" value="TreeGrafter"/>
</dbReference>
<reference evidence="5" key="1">
    <citation type="submission" date="2023-01" db="EMBL/GenBank/DDBJ databases">
        <title>Genome assembly of the deep-sea coral Lophelia pertusa.</title>
        <authorList>
            <person name="Herrera S."/>
            <person name="Cordes E."/>
        </authorList>
    </citation>
    <scope>NUCLEOTIDE SEQUENCE</scope>
    <source>
        <strain evidence="5">USNM1676648</strain>
        <tissue evidence="5">Polyp</tissue>
    </source>
</reference>
<dbReference type="PANTHER" id="PTHR10196:SF67">
    <property type="entry name" value="SEDOHEPTULOKINASE"/>
    <property type="match status" value="1"/>
</dbReference>
<keyword evidence="6" id="KW-1185">Reference proteome</keyword>
<dbReference type="CDD" id="cd07777">
    <property type="entry name" value="ASKHA_NBD_FGGY_SHK"/>
    <property type="match status" value="1"/>
</dbReference>
<keyword evidence="3" id="KW-0418">Kinase</keyword>
<evidence type="ECO:0000256" key="3">
    <source>
        <dbReference type="ARBA" id="ARBA00022777"/>
    </source>
</evidence>
<protein>
    <recommendedName>
        <fullName evidence="4">Carbohydrate kinase FGGY N-terminal domain-containing protein</fullName>
    </recommendedName>
</protein>
<proteinExistence type="inferred from homology"/>
<comment type="similarity">
    <text evidence="1">Belongs to the FGGY kinase family.</text>
</comment>
<dbReference type="Pfam" id="PF00370">
    <property type="entry name" value="FGGY_N"/>
    <property type="match status" value="1"/>
</dbReference>
<name>A0A9W9ZST3_9CNID</name>
<comment type="caution">
    <text evidence="5">The sequence shown here is derived from an EMBL/GenBank/DDBJ whole genome shotgun (WGS) entry which is preliminary data.</text>
</comment>
<dbReference type="AlphaFoldDB" id="A0A9W9ZST3"/>
<dbReference type="GO" id="GO:0006071">
    <property type="term" value="P:glycerol metabolic process"/>
    <property type="evidence" value="ECO:0007669"/>
    <property type="project" value="TreeGrafter"/>
</dbReference>
<dbReference type="InterPro" id="IPR018484">
    <property type="entry name" value="FGGY_N"/>
</dbReference>
<gene>
    <name evidence="5" type="ORF">OS493_004041</name>
</gene>
<dbReference type="FunFam" id="3.30.420.40:FF:000132">
    <property type="entry name" value="Sedoheptulokinase"/>
    <property type="match status" value="1"/>
</dbReference>
<evidence type="ECO:0000313" key="6">
    <source>
        <dbReference type="Proteomes" id="UP001163046"/>
    </source>
</evidence>
<evidence type="ECO:0000259" key="4">
    <source>
        <dbReference type="Pfam" id="PF00370"/>
    </source>
</evidence>
<evidence type="ECO:0000256" key="2">
    <source>
        <dbReference type="ARBA" id="ARBA00022679"/>
    </source>
</evidence>
<evidence type="ECO:0000256" key="1">
    <source>
        <dbReference type="ARBA" id="ARBA00009156"/>
    </source>
</evidence>
<keyword evidence="2" id="KW-0808">Transferase</keyword>
<dbReference type="SUPFAM" id="SSF53067">
    <property type="entry name" value="Actin-like ATPase domain"/>
    <property type="match status" value="1"/>
</dbReference>
<dbReference type="Proteomes" id="UP001163046">
    <property type="component" value="Unassembled WGS sequence"/>
</dbReference>
<accession>A0A9W9ZST3</accession>
<sequence>MGDCDSDSFVLGIDLGTTSIKVSLLRNSTRDVIESFRCETEANICGDELKFAEQDAAKILACLQNALSQLSSHFLAKVSSIGICGQMHGCVMWKGQSCVTWNTSETDDYFTSGNNVSHLITWEDRRCTNEFLATLPPTRTNVVISTGFGCASLFWLQRNHPSLLERFDCAGTIMDFIVCVLCQMDKPCMSSQNAVSWGYFDVNNMMWELDILKSATFPTHLLPVVVEPGAMVGKLQKPFYKIPVGTPVGVGLGDFQCSVLASITQRSDAGDIMQCFQTYSQTCSKRTPSGNSLVFA</sequence>
<dbReference type="Gene3D" id="3.30.420.40">
    <property type="match status" value="1"/>
</dbReference>
<evidence type="ECO:0000313" key="5">
    <source>
        <dbReference type="EMBL" id="KAJ7387077.1"/>
    </source>
</evidence>
<dbReference type="GO" id="GO:0005829">
    <property type="term" value="C:cytosol"/>
    <property type="evidence" value="ECO:0007669"/>
    <property type="project" value="TreeGrafter"/>
</dbReference>
<dbReference type="InterPro" id="IPR043129">
    <property type="entry name" value="ATPase_NBD"/>
</dbReference>
<organism evidence="5 6">
    <name type="scientific">Desmophyllum pertusum</name>
    <dbReference type="NCBI Taxonomy" id="174260"/>
    <lineage>
        <taxon>Eukaryota</taxon>
        <taxon>Metazoa</taxon>
        <taxon>Cnidaria</taxon>
        <taxon>Anthozoa</taxon>
        <taxon>Hexacorallia</taxon>
        <taxon>Scleractinia</taxon>
        <taxon>Caryophylliina</taxon>
        <taxon>Caryophylliidae</taxon>
        <taxon>Desmophyllum</taxon>
    </lineage>
</organism>
<dbReference type="PANTHER" id="PTHR10196">
    <property type="entry name" value="SUGAR KINASE"/>
    <property type="match status" value="1"/>
</dbReference>
<dbReference type="OrthoDB" id="10264182at2759"/>
<dbReference type="EMBL" id="MU825874">
    <property type="protein sequence ID" value="KAJ7387077.1"/>
    <property type="molecule type" value="Genomic_DNA"/>
</dbReference>
<feature type="domain" description="Carbohydrate kinase FGGY N-terminal" evidence="4">
    <location>
        <begin position="10"/>
        <end position="260"/>
    </location>
</feature>